<dbReference type="Gene3D" id="3.30.200.20">
    <property type="entry name" value="Phosphorylase Kinase, domain 1"/>
    <property type="match status" value="1"/>
</dbReference>
<dbReference type="InterPro" id="IPR008271">
    <property type="entry name" value="Ser/Thr_kinase_AS"/>
</dbReference>
<evidence type="ECO:0000256" key="4">
    <source>
        <dbReference type="ARBA" id="ARBA00022553"/>
    </source>
</evidence>
<evidence type="ECO:0000256" key="12">
    <source>
        <dbReference type="ARBA" id="ARBA00022840"/>
    </source>
</evidence>
<dbReference type="PROSITE" id="PS00107">
    <property type="entry name" value="PROTEIN_KINASE_ATP"/>
    <property type="match status" value="1"/>
</dbReference>
<evidence type="ECO:0000256" key="18">
    <source>
        <dbReference type="ARBA" id="ARBA00048679"/>
    </source>
</evidence>
<dbReference type="PROSITE" id="PS00108">
    <property type="entry name" value="PROTEIN_KINASE_ST"/>
    <property type="match status" value="1"/>
</dbReference>
<dbReference type="CDD" id="cd14066">
    <property type="entry name" value="STKc_IRAK"/>
    <property type="match status" value="1"/>
</dbReference>
<keyword evidence="12 19" id="KW-0067">ATP-binding</keyword>
<evidence type="ECO:0000256" key="5">
    <source>
        <dbReference type="ARBA" id="ARBA00022614"/>
    </source>
</evidence>
<dbReference type="EC" id="2.7.11.1" evidence="2"/>
<dbReference type="AlphaFoldDB" id="A0A328DK99"/>
<gene>
    <name evidence="22" type="ORF">DM860_003488</name>
</gene>
<dbReference type="Gene3D" id="1.10.510.10">
    <property type="entry name" value="Transferase(Phosphotransferase) domain 1"/>
    <property type="match status" value="1"/>
</dbReference>
<dbReference type="GO" id="GO:0004674">
    <property type="term" value="F:protein serine/threonine kinase activity"/>
    <property type="evidence" value="ECO:0007669"/>
    <property type="project" value="UniProtKB-KW"/>
</dbReference>
<evidence type="ECO:0000256" key="10">
    <source>
        <dbReference type="ARBA" id="ARBA00022741"/>
    </source>
</evidence>
<dbReference type="Proteomes" id="UP000249390">
    <property type="component" value="Unassembled WGS sequence"/>
</dbReference>
<dbReference type="EMBL" id="NQVE01000142">
    <property type="protein sequence ID" value="RAL44729.1"/>
    <property type="molecule type" value="Genomic_DNA"/>
</dbReference>
<feature type="transmembrane region" description="Helical" evidence="20">
    <location>
        <begin position="605"/>
        <end position="627"/>
    </location>
</feature>
<dbReference type="Gene3D" id="2.60.120.430">
    <property type="entry name" value="Galactose-binding lectin"/>
    <property type="match status" value="1"/>
</dbReference>
<evidence type="ECO:0000256" key="1">
    <source>
        <dbReference type="ARBA" id="ARBA00004479"/>
    </source>
</evidence>
<keyword evidence="16" id="KW-0325">Glycoprotein</keyword>
<dbReference type="SUPFAM" id="SSF56112">
    <property type="entry name" value="Protein kinase-like (PK-like)"/>
    <property type="match status" value="1"/>
</dbReference>
<keyword evidence="10 19" id="KW-0547">Nucleotide-binding</keyword>
<feature type="domain" description="Protein kinase" evidence="21">
    <location>
        <begin position="663"/>
        <end position="940"/>
    </location>
</feature>
<sequence length="982" mass="109587">MSTATPYNLFLHIIIIIIVIVLSMGASFLEAQKLPQDEIVALEEIGRELGKKDWDMKQNPCDMNNSNSWWTPKTDNMPLYNNTLTCNCNFTHGVCHVESIVLKGQDLQGVLPPSLAKLPFLKTIDLTRNYLSGSIPPEWASTKLEYLSVVVNRLSGPIPKFLGNMTALAYLNLENNMFNGTVPPELGKLANLQNLILGANNLTGELPKELNALTNLTELRLSSNMFTGKLPNFQSWKSLQQLELQASGFEGPIPSSISVLTDMVELRISDLNGGGASRFPALNSMTGMKKLMLKGCNIFGRIPDLTHMTNLQYLDLSFNNIEGGIDGLQRLENVQFMYLTNNSLSGPIPQWALNTDTRHDIDLSYNNFEESSVPSTCRETLNLFKSYRGGNNLEAGKCLSQCTKDWYSFHINCGGDNVLIGDTTYEADEDSEGFAKFVPNRENWVTSTTGVFWDRNKTLSDYKATNISVIKGQDSELYTTARLSPLSLTYYGRCLANGNYTVKLHFAEIVLRDNSSFQSLGRRIFDVFIQGERKLKDFNIRTAAQGVDKAWVEQFKVPVKDKTLEVRFEFAGKGTTAVPSRGSYGPLVSAISVQSDFKPPKKRKVLIIAIAVPSLFLILTIICFTWWKMWMRNKASQGDELEGLDLRTGTFTFKQIKAATNNFDPENKLGEGGFGSVYKGMLLDGTVIAVKQLSSKSRQGNREFLNEIGMISCLQHPNLVKLYGCCVEGKQLLLVYEYLENNSLAHALFGPEGEQLKIDWPTRQRICVGIAKGLSFLHEESTLKIVHRDIKASNVLLDKDLKPKISDFGLAKLDDDGDTHISTRVAGTIGYMAPEYAMWGHLTYKADVYSFGVVALEIVAGKNNMKYRPDENYVCLLDWARVVRRKGNLMDIVDSSLGSNFNKEEAIRMIKVALLCTNSSPVLRPSMSAVVSMLEGRADIREHNSDLLSMDANEFDYRAFRQTHDEMPSDSSNGVDFSSTAN</sequence>
<evidence type="ECO:0000256" key="16">
    <source>
        <dbReference type="ARBA" id="ARBA00023180"/>
    </source>
</evidence>
<reference evidence="22 23" key="1">
    <citation type="submission" date="2018-06" db="EMBL/GenBank/DDBJ databases">
        <title>The Genome of Cuscuta australis (Dodder) Provides Insight into the Evolution of Plant Parasitism.</title>
        <authorList>
            <person name="Liu H."/>
        </authorList>
    </citation>
    <scope>NUCLEOTIDE SEQUENCE [LARGE SCALE GENOMIC DNA]</scope>
    <source>
        <strain evidence="23">cv. Yunnan</strain>
        <tissue evidence="22">Vines</tissue>
    </source>
</reference>
<protein>
    <recommendedName>
        <fullName evidence="2">non-specific serine/threonine protein kinase</fullName>
        <ecNumber evidence="2">2.7.11.1</ecNumber>
    </recommendedName>
</protein>
<evidence type="ECO:0000256" key="13">
    <source>
        <dbReference type="ARBA" id="ARBA00022989"/>
    </source>
</evidence>
<dbReference type="InterPro" id="IPR011009">
    <property type="entry name" value="Kinase-like_dom_sf"/>
</dbReference>
<evidence type="ECO:0000256" key="8">
    <source>
        <dbReference type="ARBA" id="ARBA00022729"/>
    </source>
</evidence>
<dbReference type="InterPro" id="IPR021720">
    <property type="entry name" value="Malectin_dom"/>
</dbReference>
<feature type="transmembrane region" description="Helical" evidence="20">
    <location>
        <begin position="6"/>
        <end position="29"/>
    </location>
</feature>
<keyword evidence="13 20" id="KW-1133">Transmembrane helix</keyword>
<evidence type="ECO:0000256" key="20">
    <source>
        <dbReference type="SAM" id="Phobius"/>
    </source>
</evidence>
<dbReference type="Pfam" id="PF07714">
    <property type="entry name" value="PK_Tyr_Ser-Thr"/>
    <property type="match status" value="1"/>
</dbReference>
<dbReference type="PANTHER" id="PTHR48006">
    <property type="entry name" value="LEUCINE-RICH REPEAT-CONTAINING PROTEIN DDB_G0281931-RELATED"/>
    <property type="match status" value="1"/>
</dbReference>
<dbReference type="InterPro" id="IPR001611">
    <property type="entry name" value="Leu-rich_rpt"/>
</dbReference>
<evidence type="ECO:0000256" key="19">
    <source>
        <dbReference type="PROSITE-ProRule" id="PRU10141"/>
    </source>
</evidence>
<name>A0A328DK99_9ASTE</name>
<evidence type="ECO:0000256" key="11">
    <source>
        <dbReference type="ARBA" id="ARBA00022777"/>
    </source>
</evidence>
<evidence type="ECO:0000259" key="21">
    <source>
        <dbReference type="PROSITE" id="PS50011"/>
    </source>
</evidence>
<keyword evidence="6" id="KW-0808">Transferase</keyword>
<keyword evidence="23" id="KW-1185">Reference proteome</keyword>
<dbReference type="InterPro" id="IPR017441">
    <property type="entry name" value="Protein_kinase_ATP_BS"/>
</dbReference>
<dbReference type="FunFam" id="2.60.120.430:FF:000004">
    <property type="entry name" value="Putative leucine-rich repeat receptor-like serine/threonine-protein kinase"/>
    <property type="match status" value="1"/>
</dbReference>
<keyword evidence="11" id="KW-0418">Kinase</keyword>
<evidence type="ECO:0000256" key="14">
    <source>
        <dbReference type="ARBA" id="ARBA00023136"/>
    </source>
</evidence>
<evidence type="ECO:0000256" key="3">
    <source>
        <dbReference type="ARBA" id="ARBA00022527"/>
    </source>
</evidence>
<keyword evidence="5" id="KW-0433">Leucine-rich repeat</keyword>
<evidence type="ECO:0000256" key="7">
    <source>
        <dbReference type="ARBA" id="ARBA00022692"/>
    </source>
</evidence>
<keyword evidence="9" id="KW-0677">Repeat</keyword>
<keyword evidence="7 20" id="KW-0812">Transmembrane</keyword>
<dbReference type="Gene3D" id="3.80.10.10">
    <property type="entry name" value="Ribonuclease Inhibitor"/>
    <property type="match status" value="3"/>
</dbReference>
<organism evidence="22 23">
    <name type="scientific">Cuscuta australis</name>
    <dbReference type="NCBI Taxonomy" id="267555"/>
    <lineage>
        <taxon>Eukaryota</taxon>
        <taxon>Viridiplantae</taxon>
        <taxon>Streptophyta</taxon>
        <taxon>Embryophyta</taxon>
        <taxon>Tracheophyta</taxon>
        <taxon>Spermatophyta</taxon>
        <taxon>Magnoliopsida</taxon>
        <taxon>eudicotyledons</taxon>
        <taxon>Gunneridae</taxon>
        <taxon>Pentapetalae</taxon>
        <taxon>asterids</taxon>
        <taxon>lamiids</taxon>
        <taxon>Solanales</taxon>
        <taxon>Convolvulaceae</taxon>
        <taxon>Cuscuteae</taxon>
        <taxon>Cuscuta</taxon>
        <taxon>Cuscuta subgen. Grammica</taxon>
        <taxon>Cuscuta sect. Cleistogrammica</taxon>
    </lineage>
</organism>
<dbReference type="SMART" id="SM00220">
    <property type="entry name" value="S_TKc"/>
    <property type="match status" value="1"/>
</dbReference>
<evidence type="ECO:0000313" key="22">
    <source>
        <dbReference type="EMBL" id="RAL44729.1"/>
    </source>
</evidence>
<dbReference type="Pfam" id="PF00560">
    <property type="entry name" value="LRR_1"/>
    <property type="match status" value="4"/>
</dbReference>
<evidence type="ECO:0000256" key="15">
    <source>
        <dbReference type="ARBA" id="ARBA00023170"/>
    </source>
</evidence>
<keyword evidence="15" id="KW-0675">Receptor</keyword>
<dbReference type="Pfam" id="PF11721">
    <property type="entry name" value="Malectin"/>
    <property type="match status" value="1"/>
</dbReference>
<evidence type="ECO:0000256" key="17">
    <source>
        <dbReference type="ARBA" id="ARBA00047899"/>
    </source>
</evidence>
<evidence type="ECO:0000256" key="9">
    <source>
        <dbReference type="ARBA" id="ARBA00022737"/>
    </source>
</evidence>
<dbReference type="InterPro" id="IPR001245">
    <property type="entry name" value="Ser-Thr/Tyr_kinase_cat_dom"/>
</dbReference>
<dbReference type="PROSITE" id="PS50011">
    <property type="entry name" value="PROTEIN_KINASE_DOM"/>
    <property type="match status" value="1"/>
</dbReference>
<keyword evidence="4" id="KW-0597">Phosphoprotein</keyword>
<evidence type="ECO:0000256" key="2">
    <source>
        <dbReference type="ARBA" id="ARBA00012513"/>
    </source>
</evidence>
<evidence type="ECO:0000256" key="6">
    <source>
        <dbReference type="ARBA" id="ARBA00022679"/>
    </source>
</evidence>
<dbReference type="InterPro" id="IPR000719">
    <property type="entry name" value="Prot_kinase_dom"/>
</dbReference>
<dbReference type="FunFam" id="3.80.10.10:FF:000452">
    <property type="entry name" value="Probable LRR receptor-like serine/threonine-protein kinase RFK1"/>
    <property type="match status" value="1"/>
</dbReference>
<dbReference type="SUPFAM" id="SSF52058">
    <property type="entry name" value="L domain-like"/>
    <property type="match status" value="1"/>
</dbReference>
<comment type="catalytic activity">
    <reaction evidence="18">
        <text>L-seryl-[protein] + ATP = O-phospho-L-seryl-[protein] + ADP + H(+)</text>
        <dbReference type="Rhea" id="RHEA:17989"/>
        <dbReference type="Rhea" id="RHEA-COMP:9863"/>
        <dbReference type="Rhea" id="RHEA-COMP:11604"/>
        <dbReference type="ChEBI" id="CHEBI:15378"/>
        <dbReference type="ChEBI" id="CHEBI:29999"/>
        <dbReference type="ChEBI" id="CHEBI:30616"/>
        <dbReference type="ChEBI" id="CHEBI:83421"/>
        <dbReference type="ChEBI" id="CHEBI:456216"/>
        <dbReference type="EC" id="2.7.11.1"/>
    </reaction>
</comment>
<keyword evidence="14 20" id="KW-0472">Membrane</keyword>
<comment type="caution">
    <text evidence="22">The sequence shown here is derived from an EMBL/GenBank/DDBJ whole genome shotgun (WGS) entry which is preliminary data.</text>
</comment>
<accession>A0A328DK99</accession>
<dbReference type="PROSITE" id="PS51450">
    <property type="entry name" value="LRR"/>
    <property type="match status" value="1"/>
</dbReference>
<dbReference type="InterPro" id="IPR032675">
    <property type="entry name" value="LRR_dom_sf"/>
</dbReference>
<comment type="subcellular location">
    <subcellularLocation>
        <location evidence="1">Membrane</location>
        <topology evidence="1">Single-pass type I membrane protein</topology>
    </subcellularLocation>
</comment>
<feature type="binding site" evidence="19">
    <location>
        <position position="691"/>
    </location>
    <ligand>
        <name>ATP</name>
        <dbReference type="ChEBI" id="CHEBI:30616"/>
    </ligand>
</feature>
<dbReference type="PANTHER" id="PTHR48006:SF66">
    <property type="entry name" value="PROTEIN KINASE DOMAIN-CONTAINING PROTEIN"/>
    <property type="match status" value="1"/>
</dbReference>
<comment type="catalytic activity">
    <reaction evidence="17">
        <text>L-threonyl-[protein] + ATP = O-phospho-L-threonyl-[protein] + ADP + H(+)</text>
        <dbReference type="Rhea" id="RHEA:46608"/>
        <dbReference type="Rhea" id="RHEA-COMP:11060"/>
        <dbReference type="Rhea" id="RHEA-COMP:11605"/>
        <dbReference type="ChEBI" id="CHEBI:15378"/>
        <dbReference type="ChEBI" id="CHEBI:30013"/>
        <dbReference type="ChEBI" id="CHEBI:30616"/>
        <dbReference type="ChEBI" id="CHEBI:61977"/>
        <dbReference type="ChEBI" id="CHEBI:456216"/>
        <dbReference type="EC" id="2.7.11.1"/>
    </reaction>
</comment>
<dbReference type="FunFam" id="3.30.200.20:FF:000217">
    <property type="entry name" value="probable LRR receptor-like serine/threonine-protein kinase At1g53430"/>
    <property type="match status" value="1"/>
</dbReference>
<proteinExistence type="predicted"/>
<dbReference type="GO" id="GO:0016020">
    <property type="term" value="C:membrane"/>
    <property type="evidence" value="ECO:0007669"/>
    <property type="project" value="UniProtKB-SubCell"/>
</dbReference>
<dbReference type="InterPro" id="IPR051824">
    <property type="entry name" value="LRR_Rcpt-Like_S/T_Kinase"/>
</dbReference>
<dbReference type="GO" id="GO:0005524">
    <property type="term" value="F:ATP binding"/>
    <property type="evidence" value="ECO:0007669"/>
    <property type="project" value="UniProtKB-UniRule"/>
</dbReference>
<dbReference type="FunFam" id="1.10.510.10:FF:000044">
    <property type="entry name" value="Putative LRR receptor-like serine/threonine-protein kinase"/>
    <property type="match status" value="1"/>
</dbReference>
<keyword evidence="8" id="KW-0732">Signal</keyword>
<evidence type="ECO:0000313" key="23">
    <source>
        <dbReference type="Proteomes" id="UP000249390"/>
    </source>
</evidence>
<keyword evidence="3" id="KW-0723">Serine/threonine-protein kinase</keyword>